<protein>
    <submittedName>
        <fullName evidence="1">Uncharacterized protein</fullName>
    </submittedName>
</protein>
<dbReference type="VEuPathDB" id="FungiDB:CC1G_05542"/>
<dbReference type="EMBL" id="AACS02000011">
    <property type="protein sequence ID" value="EAU82920.2"/>
    <property type="molecule type" value="Genomic_DNA"/>
</dbReference>
<reference evidence="1 2" key="1">
    <citation type="journal article" date="2010" name="Proc. Natl. Acad. Sci. U.S.A.">
        <title>Insights into evolution of multicellular fungi from the assembled chromosomes of the mushroom Coprinopsis cinerea (Coprinus cinereus).</title>
        <authorList>
            <person name="Stajich J.E."/>
            <person name="Wilke S.K."/>
            <person name="Ahren D."/>
            <person name="Au C.H."/>
            <person name="Birren B.W."/>
            <person name="Borodovsky M."/>
            <person name="Burns C."/>
            <person name="Canback B."/>
            <person name="Casselton L.A."/>
            <person name="Cheng C.K."/>
            <person name="Deng J."/>
            <person name="Dietrich F.S."/>
            <person name="Fargo D.C."/>
            <person name="Farman M.L."/>
            <person name="Gathman A.C."/>
            <person name="Goldberg J."/>
            <person name="Guigo R."/>
            <person name="Hoegger P.J."/>
            <person name="Hooker J.B."/>
            <person name="Huggins A."/>
            <person name="James T.Y."/>
            <person name="Kamada T."/>
            <person name="Kilaru S."/>
            <person name="Kodira C."/>
            <person name="Kues U."/>
            <person name="Kupfer D."/>
            <person name="Kwan H.S."/>
            <person name="Lomsadze A."/>
            <person name="Li W."/>
            <person name="Lilly W.W."/>
            <person name="Ma L.J."/>
            <person name="Mackey A.J."/>
            <person name="Manning G."/>
            <person name="Martin F."/>
            <person name="Muraguchi H."/>
            <person name="Natvig D.O."/>
            <person name="Palmerini H."/>
            <person name="Ramesh M.A."/>
            <person name="Rehmeyer C.J."/>
            <person name="Roe B.A."/>
            <person name="Shenoy N."/>
            <person name="Stanke M."/>
            <person name="Ter-Hovhannisyan V."/>
            <person name="Tunlid A."/>
            <person name="Velagapudi R."/>
            <person name="Vision T.J."/>
            <person name="Zeng Q."/>
            <person name="Zolan M.E."/>
            <person name="Pukkila P.J."/>
        </authorList>
    </citation>
    <scope>NUCLEOTIDE SEQUENCE [LARGE SCALE GENOMIC DNA]</scope>
    <source>
        <strain evidence="2">Okayama-7 / 130 / ATCC MYA-4618 / FGSC 9003</strain>
    </source>
</reference>
<dbReference type="InParanoid" id="A8P5N7"/>
<dbReference type="AlphaFoldDB" id="A8P5N7"/>
<evidence type="ECO:0000313" key="1">
    <source>
        <dbReference type="EMBL" id="EAU82920.2"/>
    </source>
</evidence>
<dbReference type="GeneID" id="6015586"/>
<dbReference type="KEGG" id="cci:CC1G_05542"/>
<dbReference type="Proteomes" id="UP000001861">
    <property type="component" value="Unassembled WGS sequence"/>
</dbReference>
<name>A8P5N7_COPC7</name>
<sequence>MSIGQTTTLLAPRLNVSPWPMMTLDSSSQQLPSKLNAEKELVMSPMLLSLALGLKWAGFNHSILEGDGVKSEQIEGCRNVFYPRGTVRMSKGYQSQLCRVFDSPIFGPSHPVYGNFGRALVDLDGGEFIVAMSESRYRPIDDLLESVPASRTSPKI</sequence>
<dbReference type="HOGENOM" id="CLU_1686474_0_0_1"/>
<accession>A8P5N7</accession>
<comment type="caution">
    <text evidence="1">The sequence shown here is derived from an EMBL/GenBank/DDBJ whole genome shotgun (WGS) entry which is preliminary data.</text>
</comment>
<keyword evidence="2" id="KW-1185">Reference proteome</keyword>
<organism evidence="1 2">
    <name type="scientific">Coprinopsis cinerea (strain Okayama-7 / 130 / ATCC MYA-4618 / FGSC 9003)</name>
    <name type="common">Inky cap fungus</name>
    <name type="synonym">Hormographiella aspergillata</name>
    <dbReference type="NCBI Taxonomy" id="240176"/>
    <lineage>
        <taxon>Eukaryota</taxon>
        <taxon>Fungi</taxon>
        <taxon>Dikarya</taxon>
        <taxon>Basidiomycota</taxon>
        <taxon>Agaricomycotina</taxon>
        <taxon>Agaricomycetes</taxon>
        <taxon>Agaricomycetidae</taxon>
        <taxon>Agaricales</taxon>
        <taxon>Agaricineae</taxon>
        <taxon>Psathyrellaceae</taxon>
        <taxon>Coprinopsis</taxon>
    </lineage>
</organism>
<dbReference type="RefSeq" id="XP_001838989.2">
    <property type="nucleotide sequence ID" value="XM_001838937.2"/>
</dbReference>
<evidence type="ECO:0000313" key="2">
    <source>
        <dbReference type="Proteomes" id="UP000001861"/>
    </source>
</evidence>
<gene>
    <name evidence="1" type="ORF">CC1G_05542</name>
</gene>
<proteinExistence type="predicted"/>